<comment type="caution">
    <text evidence="3">The sequence shown here is derived from an EMBL/GenBank/DDBJ whole genome shotgun (WGS) entry which is preliminary data.</text>
</comment>
<evidence type="ECO:0000256" key="2">
    <source>
        <dbReference type="SAM" id="Phobius"/>
    </source>
</evidence>
<dbReference type="AlphaFoldDB" id="A0AA40GFJ9"/>
<keyword evidence="2" id="KW-0812">Transmembrane</keyword>
<protein>
    <submittedName>
        <fullName evidence="3">Uncharacterized protein</fullName>
    </submittedName>
</protein>
<sequence length="133" mass="15216">MLDNIARNASMEKVKHFIKLLSCKLGPVYHGRDKYHNSIGKRGSEDEYFPEEDPRPDSSDDLAEWLRTLGLHNKTMAIFIEHRDAIVLLTTIGFPMLGVHAISSILVAMPRDSSMKTFEMPRTVDVRGKKYRL</sequence>
<dbReference type="Proteomes" id="UP001177670">
    <property type="component" value="Unassembled WGS sequence"/>
</dbReference>
<feature type="region of interest" description="Disordered" evidence="1">
    <location>
        <begin position="39"/>
        <end position="59"/>
    </location>
</feature>
<proteinExistence type="predicted"/>
<gene>
    <name evidence="3" type="ORF">K0M31_001350</name>
</gene>
<dbReference type="EMBL" id="JAHYIQ010000001">
    <property type="protein sequence ID" value="KAK1136814.1"/>
    <property type="molecule type" value="Genomic_DNA"/>
</dbReference>
<keyword evidence="2" id="KW-0472">Membrane</keyword>
<keyword evidence="4" id="KW-1185">Reference proteome</keyword>
<accession>A0AA40GFJ9</accession>
<evidence type="ECO:0000313" key="4">
    <source>
        <dbReference type="Proteomes" id="UP001177670"/>
    </source>
</evidence>
<evidence type="ECO:0000256" key="1">
    <source>
        <dbReference type="SAM" id="MobiDB-lite"/>
    </source>
</evidence>
<feature type="transmembrane region" description="Helical" evidence="2">
    <location>
        <begin position="85"/>
        <end position="108"/>
    </location>
</feature>
<evidence type="ECO:0000313" key="3">
    <source>
        <dbReference type="EMBL" id="KAK1136814.1"/>
    </source>
</evidence>
<keyword evidence="2" id="KW-1133">Transmembrane helix</keyword>
<organism evidence="3 4">
    <name type="scientific">Melipona bicolor</name>
    <dbReference type="NCBI Taxonomy" id="60889"/>
    <lineage>
        <taxon>Eukaryota</taxon>
        <taxon>Metazoa</taxon>
        <taxon>Ecdysozoa</taxon>
        <taxon>Arthropoda</taxon>
        <taxon>Hexapoda</taxon>
        <taxon>Insecta</taxon>
        <taxon>Pterygota</taxon>
        <taxon>Neoptera</taxon>
        <taxon>Endopterygota</taxon>
        <taxon>Hymenoptera</taxon>
        <taxon>Apocrita</taxon>
        <taxon>Aculeata</taxon>
        <taxon>Apoidea</taxon>
        <taxon>Anthophila</taxon>
        <taxon>Apidae</taxon>
        <taxon>Melipona</taxon>
    </lineage>
</organism>
<reference evidence="3" key="1">
    <citation type="submission" date="2021-10" db="EMBL/GenBank/DDBJ databases">
        <title>Melipona bicolor Genome sequencing and assembly.</title>
        <authorList>
            <person name="Araujo N.S."/>
            <person name="Arias M.C."/>
        </authorList>
    </citation>
    <scope>NUCLEOTIDE SEQUENCE</scope>
    <source>
        <strain evidence="3">USP_2M_L1-L4_2017</strain>
        <tissue evidence="3">Whole body</tissue>
    </source>
</reference>
<name>A0AA40GFJ9_9HYME</name>